<feature type="transmembrane region" description="Helical" evidence="10">
    <location>
        <begin position="462"/>
        <end position="482"/>
    </location>
</feature>
<dbReference type="InterPro" id="IPR034003">
    <property type="entry name" value="ABCG_PDR_2"/>
</dbReference>
<reference evidence="12" key="2">
    <citation type="submission" date="2023-05" db="EMBL/GenBank/DDBJ databases">
        <authorList>
            <consortium name="Lawrence Berkeley National Laboratory"/>
            <person name="Steindorff A."/>
            <person name="Hensen N."/>
            <person name="Bonometti L."/>
            <person name="Westerberg I."/>
            <person name="Brannstrom I.O."/>
            <person name="Guillou S."/>
            <person name="Cros-Aarteil S."/>
            <person name="Calhoun S."/>
            <person name="Haridas S."/>
            <person name="Kuo A."/>
            <person name="Mondo S."/>
            <person name="Pangilinan J."/>
            <person name="Riley R."/>
            <person name="Labutti K."/>
            <person name="Andreopoulos B."/>
            <person name="Lipzen A."/>
            <person name="Chen C."/>
            <person name="Yanf M."/>
            <person name="Daum C."/>
            <person name="Ng V."/>
            <person name="Clum A."/>
            <person name="Ohm R."/>
            <person name="Martin F."/>
            <person name="Silar P."/>
            <person name="Natvig D."/>
            <person name="Lalanne C."/>
            <person name="Gautier V."/>
            <person name="Ament-Velasquez S.L."/>
            <person name="Kruys A."/>
            <person name="Hutchinson M.I."/>
            <person name="Powell A.J."/>
            <person name="Barry K."/>
            <person name="Miller A.N."/>
            <person name="Grigoriev I.V."/>
            <person name="Debuchy R."/>
            <person name="Gladieux P."/>
            <person name="Thoren M.H."/>
            <person name="Johannesson H."/>
        </authorList>
    </citation>
    <scope>NUCLEOTIDE SEQUENCE</scope>
    <source>
        <strain evidence="12">CBS 532.94</strain>
    </source>
</reference>
<evidence type="ECO:0000256" key="8">
    <source>
        <dbReference type="ARBA" id="ARBA00023136"/>
    </source>
</evidence>
<dbReference type="GO" id="GO:0005524">
    <property type="term" value="F:ATP binding"/>
    <property type="evidence" value="ECO:0007669"/>
    <property type="project" value="UniProtKB-KW"/>
</dbReference>
<dbReference type="Pfam" id="PF01061">
    <property type="entry name" value="ABC2_membrane"/>
    <property type="match status" value="1"/>
</dbReference>
<dbReference type="InterPro" id="IPR043926">
    <property type="entry name" value="ABCG_dom"/>
</dbReference>
<feature type="transmembrane region" description="Helical" evidence="10">
    <location>
        <begin position="6"/>
        <end position="24"/>
    </location>
</feature>
<evidence type="ECO:0000256" key="9">
    <source>
        <dbReference type="SAM" id="MobiDB-lite"/>
    </source>
</evidence>
<dbReference type="GO" id="GO:0016020">
    <property type="term" value="C:membrane"/>
    <property type="evidence" value="ECO:0007669"/>
    <property type="project" value="UniProtKB-SubCell"/>
</dbReference>
<reference evidence="12" key="1">
    <citation type="journal article" date="2023" name="Mol. Phylogenet. Evol.">
        <title>Genome-scale phylogeny and comparative genomics of the fungal order Sordariales.</title>
        <authorList>
            <person name="Hensen N."/>
            <person name="Bonometti L."/>
            <person name="Westerberg I."/>
            <person name="Brannstrom I.O."/>
            <person name="Guillou S."/>
            <person name="Cros-Aarteil S."/>
            <person name="Calhoun S."/>
            <person name="Haridas S."/>
            <person name="Kuo A."/>
            <person name="Mondo S."/>
            <person name="Pangilinan J."/>
            <person name="Riley R."/>
            <person name="LaButti K."/>
            <person name="Andreopoulos B."/>
            <person name="Lipzen A."/>
            <person name="Chen C."/>
            <person name="Yan M."/>
            <person name="Daum C."/>
            <person name="Ng V."/>
            <person name="Clum A."/>
            <person name="Steindorff A."/>
            <person name="Ohm R.A."/>
            <person name="Martin F."/>
            <person name="Silar P."/>
            <person name="Natvig D.O."/>
            <person name="Lalanne C."/>
            <person name="Gautier V."/>
            <person name="Ament-Velasquez S.L."/>
            <person name="Kruys A."/>
            <person name="Hutchinson M.I."/>
            <person name="Powell A.J."/>
            <person name="Barry K."/>
            <person name="Miller A.N."/>
            <person name="Grigoriev I.V."/>
            <person name="Debuchy R."/>
            <person name="Gladieux P."/>
            <person name="Hiltunen Thoren M."/>
            <person name="Johannesson H."/>
        </authorList>
    </citation>
    <scope>NUCLEOTIDE SEQUENCE</scope>
    <source>
        <strain evidence="12">CBS 532.94</strain>
    </source>
</reference>
<evidence type="ECO:0000256" key="1">
    <source>
        <dbReference type="ARBA" id="ARBA00004141"/>
    </source>
</evidence>
<dbReference type="SMART" id="SM00382">
    <property type="entry name" value="AAA"/>
    <property type="match status" value="1"/>
</dbReference>
<evidence type="ECO:0000259" key="11">
    <source>
        <dbReference type="PROSITE" id="PS50893"/>
    </source>
</evidence>
<dbReference type="Pfam" id="PF06422">
    <property type="entry name" value="PDR_CDR"/>
    <property type="match status" value="1"/>
</dbReference>
<dbReference type="GO" id="GO:0140359">
    <property type="term" value="F:ABC-type transporter activity"/>
    <property type="evidence" value="ECO:0007669"/>
    <property type="project" value="InterPro"/>
</dbReference>
<evidence type="ECO:0000256" key="3">
    <source>
        <dbReference type="ARBA" id="ARBA00022448"/>
    </source>
</evidence>
<dbReference type="AlphaFoldDB" id="A0AAN7H321"/>
<evidence type="ECO:0000256" key="6">
    <source>
        <dbReference type="ARBA" id="ARBA00022840"/>
    </source>
</evidence>
<protein>
    <submittedName>
        <fullName evidence="12">P-loop containing nucleoside triphosphate hydrolase protein</fullName>
    </submittedName>
</protein>
<dbReference type="InterPro" id="IPR013525">
    <property type="entry name" value="ABC2_TM"/>
</dbReference>
<evidence type="ECO:0000256" key="5">
    <source>
        <dbReference type="ARBA" id="ARBA00022741"/>
    </source>
</evidence>
<evidence type="ECO:0000256" key="2">
    <source>
        <dbReference type="ARBA" id="ARBA00006012"/>
    </source>
</evidence>
<dbReference type="EMBL" id="MU860759">
    <property type="protein sequence ID" value="KAK4232936.1"/>
    <property type="molecule type" value="Genomic_DNA"/>
</dbReference>
<dbReference type="FunFam" id="3.40.50.300:FF:000054">
    <property type="entry name" value="ABC multidrug transporter atrF"/>
    <property type="match status" value="1"/>
</dbReference>
<keyword evidence="8 10" id="KW-0472">Membrane</keyword>
<dbReference type="Gene3D" id="3.40.50.300">
    <property type="entry name" value="P-loop containing nucleotide triphosphate hydrolases"/>
    <property type="match status" value="1"/>
</dbReference>
<dbReference type="InterPro" id="IPR010929">
    <property type="entry name" value="PDR_CDR_ABC"/>
</dbReference>
<dbReference type="InterPro" id="IPR027417">
    <property type="entry name" value="P-loop_NTPase"/>
</dbReference>
<comment type="caution">
    <text evidence="12">The sequence shown here is derived from an EMBL/GenBank/DDBJ whole genome shotgun (WGS) entry which is preliminary data.</text>
</comment>
<evidence type="ECO:0000256" key="4">
    <source>
        <dbReference type="ARBA" id="ARBA00022692"/>
    </source>
</evidence>
<dbReference type="InterPro" id="IPR003439">
    <property type="entry name" value="ABC_transporter-like_ATP-bd"/>
</dbReference>
<evidence type="ECO:0000256" key="7">
    <source>
        <dbReference type="ARBA" id="ARBA00022989"/>
    </source>
</evidence>
<evidence type="ECO:0000313" key="12">
    <source>
        <dbReference type="EMBL" id="KAK4232936.1"/>
    </source>
</evidence>
<keyword evidence="7 10" id="KW-1133">Transmembrane helix</keyword>
<sequence>RNLGILIAYIVFFAAVYLLATELVSSERSKGEVLVFRGARGGSSRPVAAQGVRRSQAGREATHHIRQYGRRGAGWPPHPSPGGRRSLEELCSDATIKGHPRRILDHVNGWVKPVTLTALMGGTGAGKTTLLDVLANRVAVGVITGDVLVNGHPRTRSFQMQTGYVQQQDLHLEMSTVREALRFSALLRQPASTPKAEKYAYVEEVIKLLEMEGYAEAVIGVPGEDLNVEQRKRLTIGVQLAAKPSLLLFLDEPTAGVDSQTAWSISALIRKLPDNGQAVLCSINQPSALLFQQFDRLLLLSKGGKTAYFGDIGRNSRTLTSYFERHGAVPCRDDENPAEWMLKVIGAAPGAHTDKNWFDIWRRSPEYESLQEELTRLEGGSFAAADPQDQNAAASQLTYAAPFHTQHLVCTQRAFQQYWRTPSYIYAKLILCGGRRAFSLLFPSLFIGLSFCRMPLSLQGLQAQMFSIFRLMVIFAFLIYQAMPQFIAQRTLYEARERASKAYAWYVFLLASQIAELPWALLASIFVFAPFYLVGMDKNPIQTDAVAEWGATMWLLSLFML</sequence>
<dbReference type="GO" id="GO:0016887">
    <property type="term" value="F:ATP hydrolysis activity"/>
    <property type="evidence" value="ECO:0007669"/>
    <property type="project" value="InterPro"/>
</dbReference>
<dbReference type="PROSITE" id="PS50893">
    <property type="entry name" value="ABC_TRANSPORTER_2"/>
    <property type="match status" value="1"/>
</dbReference>
<gene>
    <name evidence="12" type="ORF">C8A03DRAFT_19886</name>
</gene>
<comment type="similarity">
    <text evidence="2">Belongs to the ABC transporter superfamily. ABCG family. PDR (TC 3.A.1.205) subfamily.</text>
</comment>
<feature type="domain" description="ABC transporter" evidence="11">
    <location>
        <begin position="85"/>
        <end position="327"/>
    </location>
</feature>
<keyword evidence="4 10" id="KW-0812">Transmembrane</keyword>
<keyword evidence="5" id="KW-0547">Nucleotide-binding</keyword>
<dbReference type="Pfam" id="PF00005">
    <property type="entry name" value="ABC_tran"/>
    <property type="match status" value="1"/>
</dbReference>
<comment type="subcellular location">
    <subcellularLocation>
        <location evidence="1">Membrane</location>
        <topology evidence="1">Multi-pass membrane protein</topology>
    </subcellularLocation>
</comment>
<dbReference type="PANTHER" id="PTHR19241">
    <property type="entry name" value="ATP-BINDING CASSETTE TRANSPORTER"/>
    <property type="match status" value="1"/>
</dbReference>
<keyword evidence="12" id="KW-0378">Hydrolase</keyword>
<feature type="transmembrane region" description="Helical" evidence="10">
    <location>
        <begin position="503"/>
        <end position="533"/>
    </location>
</feature>
<evidence type="ECO:0000313" key="13">
    <source>
        <dbReference type="Proteomes" id="UP001303760"/>
    </source>
</evidence>
<feature type="region of interest" description="Disordered" evidence="9">
    <location>
        <begin position="42"/>
        <end position="61"/>
    </location>
</feature>
<evidence type="ECO:0000256" key="10">
    <source>
        <dbReference type="SAM" id="Phobius"/>
    </source>
</evidence>
<dbReference type="Proteomes" id="UP001303760">
    <property type="component" value="Unassembled WGS sequence"/>
</dbReference>
<name>A0AAN7H321_9PEZI</name>
<dbReference type="SUPFAM" id="SSF52540">
    <property type="entry name" value="P-loop containing nucleoside triphosphate hydrolases"/>
    <property type="match status" value="1"/>
</dbReference>
<dbReference type="InterPro" id="IPR003593">
    <property type="entry name" value="AAA+_ATPase"/>
</dbReference>
<organism evidence="12 13">
    <name type="scientific">Achaetomium macrosporum</name>
    <dbReference type="NCBI Taxonomy" id="79813"/>
    <lineage>
        <taxon>Eukaryota</taxon>
        <taxon>Fungi</taxon>
        <taxon>Dikarya</taxon>
        <taxon>Ascomycota</taxon>
        <taxon>Pezizomycotina</taxon>
        <taxon>Sordariomycetes</taxon>
        <taxon>Sordariomycetidae</taxon>
        <taxon>Sordariales</taxon>
        <taxon>Chaetomiaceae</taxon>
        <taxon>Achaetomium</taxon>
    </lineage>
</organism>
<feature type="non-terminal residue" evidence="12">
    <location>
        <position position="1"/>
    </location>
</feature>
<dbReference type="Pfam" id="PF19055">
    <property type="entry name" value="ABC2_membrane_7"/>
    <property type="match status" value="1"/>
</dbReference>
<dbReference type="CDD" id="cd03232">
    <property type="entry name" value="ABCG_PDR_domain2"/>
    <property type="match status" value="1"/>
</dbReference>
<keyword evidence="6" id="KW-0067">ATP-binding</keyword>
<keyword evidence="13" id="KW-1185">Reference proteome</keyword>
<proteinExistence type="inferred from homology"/>
<keyword evidence="3" id="KW-0813">Transport</keyword>
<accession>A0AAN7H321</accession>